<comment type="subcellular location">
    <subcellularLocation>
        <location evidence="1">Membrane</location>
    </subcellularLocation>
</comment>
<dbReference type="SUPFAM" id="SSF51120">
    <property type="entry name" value="beta-Roll"/>
    <property type="match status" value="1"/>
</dbReference>
<evidence type="ECO:0000259" key="7">
    <source>
        <dbReference type="Pfam" id="PF13448"/>
    </source>
</evidence>
<keyword evidence="3" id="KW-0677">Repeat</keyword>
<evidence type="ECO:0000256" key="6">
    <source>
        <dbReference type="SAM" id="MobiDB-lite"/>
    </source>
</evidence>
<dbReference type="NCBIfam" id="TIGR01965">
    <property type="entry name" value="VCBS_repeat"/>
    <property type="match status" value="3"/>
</dbReference>
<evidence type="ECO:0000256" key="2">
    <source>
        <dbReference type="ARBA" id="ARBA00022656"/>
    </source>
</evidence>
<feature type="domain" description="Cadherin-like" evidence="8">
    <location>
        <begin position="1082"/>
        <end position="1177"/>
    </location>
</feature>
<dbReference type="Proteomes" id="UP000229730">
    <property type="component" value="Unassembled WGS sequence"/>
</dbReference>
<dbReference type="InParanoid" id="A0A2G4YPR9"/>
<accession>A0A2G4YPR9</accession>
<feature type="compositionally biased region" description="Acidic residues" evidence="6">
    <location>
        <begin position="192"/>
        <end position="201"/>
    </location>
</feature>
<dbReference type="EMBL" id="PDEM01000033">
    <property type="protein sequence ID" value="PHZ83456.1"/>
    <property type="molecule type" value="Genomic_DNA"/>
</dbReference>
<evidence type="ECO:0000313" key="9">
    <source>
        <dbReference type="EMBL" id="PHZ83456.1"/>
    </source>
</evidence>
<proteinExistence type="predicted"/>
<dbReference type="Gene3D" id="2.60.40.2810">
    <property type="match status" value="5"/>
</dbReference>
<dbReference type="PROSITE" id="PS00330">
    <property type="entry name" value="HEMOLYSIN_CALCIUM"/>
    <property type="match status" value="1"/>
</dbReference>
<sequence length="1674" mass="170936">MRQDCAGGRSVFLYLVGENKMADNTQEKSSPNDADIELDPIIQGADRVRANEDEEAHLNTAGEDDTQDTQTRANIHLGGRTAEGETLPEQEDGGMAVASVENTVSTTSPVHDTLEEAEARLAALLQEDAEEAADVVTEEPLLTGATATSALDFEQNTTTTQTAQPTSAFLAQDSEITETQTTTQSQTSALPPEEETAEPAEPENTAPVAGNIDLGATLEDTSVTFTAADLLANSTDVDGDSLSVTAVSVDPAYGTVSDNGDGTYSFTPTENYNGDDVPLSFTVSDGVDSAQATASLDVTALNDGPTVSGPTGFAGTEDTGIVFSETDLLANASDVDGDTLSVANLTSDSGSLNDNGDGTWTLTPDADFNGTVNLNYDVSDGTTTTAASGAIDVAAVNDGPVATADGFAGTEDQAISGNVLTNDTDVDGDVLSVVAETITTAQGGTVTIAADGSFDYSPAADFNGEDSFSYTLSDGTTTDSGSVTLTVAAENDGPIAGNIDLGATLEDTSVTFTAADLLANSTDVDGDSLSVTAVSVDPAYGTVADNGDGTYSFTPAENYSGDDVPLSFTVSDGVETSQATASLDVTAVADGPSLGVSKTLENTDGQYDISGGGEITIDASYLSVEAGYNSSHGYYVADADGNPIGGAIIQDNVKDADSHSITINPDDYPGGVTLGFFIIPDGHDANASMTDGSAVTFEQIDGVWTPMQEGAPLSGQGAPAYFSNQALNPDGYDHLADTVREGNQNWEDLYGGGDKDHTDVNTQIEVRQTTDVTETVQGNEENAIALPDITASLNDVDGSESLSLVISQVPEGTVLQDSAGHSFTATADTGSVDVTGWTLEDLTVTPAEGTVDFDLQVTATSTEDSNGDSATTTSIISVDVNNGPDAVADTASAGENQAITVDVLANDTDINGDTLSLTDVVVPSGQGGVSIVDGQVQFDPGSDFDDLKAGETQDVVVTYEASDGQGGSVESTLTITVTGSNDGPVAEADVAMTGEDSSVTLNVLANDTDVEGDSLSVTSASVSSGQGAVTINDDGTLSYDPGESYAGLDDGESATVEISYTVSDGQGGTDSATATVTVTGSNDGPVVGTVDLGATLEDTSMTFTAADLLSNSTDVDGDSLSVTAVSVDPAYGTVSDNGDGTYSFTPTENYSGDNVPLNFTVSDGVDSGQATASIDVTAVVDGVMLHAGSTTTTTTDSGFEDAVITEGTQTGTSGFYMADSLGDWHTDSGAFEVWSEEQTSQAYTASEGGQYLELNKDTTGTYADTMNIYQDIQTQEGHDYSFSFDFSARPGYDEDVSKVEVWINGEKVEEISDSGIGATDTNWSNHEYSFTGDGSSVRVEIKYAGEGAQYGRGAYIDNLTVTDVEDVEWAASGTEGLAIALPEIISSLVDTDGSETMALSISAIPEGAVLSDGAGNSFTASTGDTAIDVSDWALDSMTITPAEGTTDFDLQVAATVTETSTGDSVTTSHALAVHVESDAPGADPVDHDAAPAVPEGYTVTTGTEAGDALQGSDGVNDYIDGAGGADHIVAGSGDDIVYGGSGGDALNGDAGNDTLYGGAGDDALYGGDQNDILVGGSGNDALYGQLHDDTFVFGANEGADTVDGGAGWTDTIQLDGYDGAGSQQGWTLTLDDGSTITSTDEEAHEMMLSEDASGTITFDSGGTIDFDNIEKIVW</sequence>
<feature type="domain" description="DUF4114" evidence="7">
    <location>
        <begin position="670"/>
        <end position="765"/>
    </location>
</feature>
<feature type="domain" description="Cadherin-like" evidence="8">
    <location>
        <begin position="491"/>
        <end position="586"/>
    </location>
</feature>
<organism evidence="9 10">
    <name type="scientific">Paremcibacter congregatus</name>
    <dbReference type="NCBI Taxonomy" id="2043170"/>
    <lineage>
        <taxon>Bacteria</taxon>
        <taxon>Pseudomonadati</taxon>
        <taxon>Pseudomonadota</taxon>
        <taxon>Alphaproteobacteria</taxon>
        <taxon>Emcibacterales</taxon>
        <taxon>Emcibacteraceae</taxon>
        <taxon>Paremcibacter</taxon>
    </lineage>
</organism>
<dbReference type="GO" id="GO:0016020">
    <property type="term" value="C:membrane"/>
    <property type="evidence" value="ECO:0007669"/>
    <property type="project" value="UniProtKB-SubCell"/>
</dbReference>
<feature type="compositionally biased region" description="Low complexity" evidence="6">
    <location>
        <begin position="177"/>
        <end position="191"/>
    </location>
</feature>
<dbReference type="Pfam" id="PF13448">
    <property type="entry name" value="DUF4114"/>
    <property type="match status" value="1"/>
</dbReference>
<dbReference type="InterPro" id="IPR041690">
    <property type="entry name" value="Cadherin_5"/>
</dbReference>
<dbReference type="GO" id="GO:0005509">
    <property type="term" value="F:calcium ion binding"/>
    <property type="evidence" value="ECO:0007669"/>
    <property type="project" value="InterPro"/>
</dbReference>
<dbReference type="InterPro" id="IPR001343">
    <property type="entry name" value="Hemolysn_Ca-bd"/>
</dbReference>
<evidence type="ECO:0008006" key="11">
    <source>
        <dbReference type="Google" id="ProtNLM"/>
    </source>
</evidence>
<dbReference type="InterPro" id="IPR010221">
    <property type="entry name" value="VCBS_dom"/>
</dbReference>
<dbReference type="InterPro" id="IPR011049">
    <property type="entry name" value="Serralysin-like_metalloprot_C"/>
</dbReference>
<evidence type="ECO:0000313" key="10">
    <source>
        <dbReference type="Proteomes" id="UP000229730"/>
    </source>
</evidence>
<dbReference type="InterPro" id="IPR018511">
    <property type="entry name" value="Hemolysin-typ_Ca-bd_CS"/>
</dbReference>
<dbReference type="InterPro" id="IPR025193">
    <property type="entry name" value="DUF4114"/>
</dbReference>
<keyword evidence="5" id="KW-0472">Membrane</keyword>
<evidence type="ECO:0000259" key="8">
    <source>
        <dbReference type="Pfam" id="PF17892"/>
    </source>
</evidence>
<evidence type="ECO:0000256" key="3">
    <source>
        <dbReference type="ARBA" id="ARBA00022737"/>
    </source>
</evidence>
<dbReference type="FunCoup" id="A0A2G4YPR9">
    <property type="interactions" value="123"/>
</dbReference>
<name>A0A2G4YPR9_9PROT</name>
<gene>
    <name evidence="9" type="ORF">CRD36_18025</name>
</gene>
<dbReference type="Pfam" id="PF17963">
    <property type="entry name" value="Big_9"/>
    <property type="match status" value="3"/>
</dbReference>
<dbReference type="GO" id="GO:0090729">
    <property type="term" value="F:toxin activity"/>
    <property type="evidence" value="ECO:0007669"/>
    <property type="project" value="UniProtKB-KW"/>
</dbReference>
<dbReference type="Pfam" id="PF17892">
    <property type="entry name" value="Cadherin_5"/>
    <property type="match status" value="4"/>
</dbReference>
<dbReference type="GO" id="GO:0005576">
    <property type="term" value="C:extracellular region"/>
    <property type="evidence" value="ECO:0007669"/>
    <property type="project" value="InterPro"/>
</dbReference>
<dbReference type="PRINTS" id="PR01488">
    <property type="entry name" value="RTXTOXINA"/>
</dbReference>
<keyword evidence="2" id="KW-0800">Toxin</keyword>
<evidence type="ECO:0000256" key="5">
    <source>
        <dbReference type="ARBA" id="ARBA00023136"/>
    </source>
</evidence>
<reference evidence="9 10" key="1">
    <citation type="submission" date="2017-10" db="EMBL/GenBank/DDBJ databases">
        <title>Frigbacter circumglobatus gen. nov. sp. nov., isolated from sediment cultured in situ.</title>
        <authorList>
            <person name="Zhao Z."/>
        </authorList>
    </citation>
    <scope>NUCLEOTIDE SEQUENCE [LARGE SCALE GENOMIC DNA]</scope>
    <source>
        <strain evidence="9 10">ZYL</strain>
    </source>
</reference>
<dbReference type="NCBIfam" id="NF012211">
    <property type="entry name" value="tand_rpt_95"/>
    <property type="match status" value="7"/>
</dbReference>
<feature type="domain" description="Cadherin-like" evidence="8">
    <location>
        <begin position="302"/>
        <end position="393"/>
    </location>
</feature>
<protein>
    <recommendedName>
        <fullName evidence="11">Cadherin domain-containing protein</fullName>
    </recommendedName>
</protein>
<dbReference type="Pfam" id="PF00353">
    <property type="entry name" value="HemolysinCabind"/>
    <property type="match status" value="2"/>
</dbReference>
<feature type="domain" description="Cadherin-like" evidence="8">
    <location>
        <begin position="204"/>
        <end position="299"/>
    </location>
</feature>
<keyword evidence="10" id="KW-1185">Reference proteome</keyword>
<comment type="caution">
    <text evidence="9">The sequence shown here is derived from an EMBL/GenBank/DDBJ whole genome shotgun (WGS) entry which is preliminary data.</text>
</comment>
<feature type="region of interest" description="Disordered" evidence="6">
    <location>
        <begin position="175"/>
        <end position="209"/>
    </location>
</feature>
<keyword evidence="4" id="KW-0843">Virulence</keyword>
<dbReference type="PRINTS" id="PR00313">
    <property type="entry name" value="CABNDNGRPT"/>
</dbReference>
<evidence type="ECO:0000256" key="4">
    <source>
        <dbReference type="ARBA" id="ARBA00023026"/>
    </source>
</evidence>
<evidence type="ECO:0000256" key="1">
    <source>
        <dbReference type="ARBA" id="ARBA00004370"/>
    </source>
</evidence>
<dbReference type="OrthoDB" id="9773411at2"/>
<dbReference type="InterPro" id="IPR003995">
    <property type="entry name" value="RTX_toxin_determinant-A"/>
</dbReference>
<dbReference type="Gene3D" id="2.60.120.260">
    <property type="entry name" value="Galactose-binding domain-like"/>
    <property type="match status" value="1"/>
</dbReference>